<comment type="caution">
    <text evidence="1">The sequence shown here is derived from an EMBL/GenBank/DDBJ whole genome shotgun (WGS) entry which is preliminary data.</text>
</comment>
<evidence type="ECO:0000313" key="1">
    <source>
        <dbReference type="EMBL" id="RUO79420.1"/>
    </source>
</evidence>
<dbReference type="RefSeq" id="WP_126825308.1">
    <property type="nucleotide sequence ID" value="NZ_PIQG01000001.1"/>
</dbReference>
<reference evidence="1 2" key="1">
    <citation type="journal article" date="2011" name="Front. Microbiol.">
        <title>Genomic signatures of strain selection and enhancement in Bacillus atrophaeus var. globigii, a historical biowarfare simulant.</title>
        <authorList>
            <person name="Gibbons H.S."/>
            <person name="Broomall S.M."/>
            <person name="McNew L.A."/>
            <person name="Daligault H."/>
            <person name="Chapman C."/>
            <person name="Bruce D."/>
            <person name="Karavis M."/>
            <person name="Krepps M."/>
            <person name="McGregor P.A."/>
            <person name="Hong C."/>
            <person name="Park K.H."/>
            <person name="Akmal A."/>
            <person name="Feldman A."/>
            <person name="Lin J.S."/>
            <person name="Chang W.E."/>
            <person name="Higgs B.W."/>
            <person name="Demirev P."/>
            <person name="Lindquist J."/>
            <person name="Liem A."/>
            <person name="Fochler E."/>
            <person name="Read T.D."/>
            <person name="Tapia R."/>
            <person name="Johnson S."/>
            <person name="Bishop-Lilly K.A."/>
            <person name="Detter C."/>
            <person name="Han C."/>
            <person name="Sozhamannan S."/>
            <person name="Rosenzweig C.N."/>
            <person name="Skowronski E.W."/>
        </authorList>
    </citation>
    <scope>NUCLEOTIDE SEQUENCE [LARGE SCALE GENOMIC DNA]</scope>
    <source>
        <strain evidence="1 2">PIT1</strain>
    </source>
</reference>
<keyword evidence="2" id="KW-1185">Reference proteome</keyword>
<evidence type="ECO:0000313" key="2">
    <source>
        <dbReference type="Proteomes" id="UP000288279"/>
    </source>
</evidence>
<name>A0A432ZNG2_9GAMM</name>
<dbReference type="EMBL" id="PIQG01000001">
    <property type="protein sequence ID" value="RUO79420.1"/>
    <property type="molecule type" value="Genomic_DNA"/>
</dbReference>
<dbReference type="AlphaFoldDB" id="A0A432ZNG2"/>
<sequence>MRKTLIAAAVIAAGAYGAYYYSQQTQSDTAELLAQVPADTVFFSGQFNPINMVDYFKATSMMTEAQLKQVRDDLQSQLENEFDVNGEDSPGLRFVVQLVDEFLAAMLEQERFSELTGLSENARTLMYHVGAMPVLRWQLDDAAGFAAMLDRAEQKSGYSHTMRDVDGVAVRAYRIGDSEEYAEVLVRAEQQWATIVINSHIADATHLPEALALVKPALSLADTGYVEAVSKRYDLRPDGVAFVDSKRLVELFTQPQSSRLGQAIQAQLDAEELAAMATWQTPECAADLDRVATAFPGLYSDMEYQLDGTDSFELSTRSVIAIADPKALELATGLQGFIPALARVGDDDRVMMSFGLGSDIGRLGVSVSNIWSSIANVDFSCADLQQLQAEMKTTNPAAMLGALALGNGVQGAAVAVNEIDAERLSKGDFSNFDALMSISSDDVEALYSVLQASFPPLANQPLPAVGDAVSLRDVVAATLGEPLDLFLQRGESTLALYFGAIAAEQANQVVAEPMANNGLFAVNVHYAKLFEFMLAEAMLRGEPIDPAMEGFAEMNMRARIGMAFSQYGMEIDYTIESAAPVAQSTASQ</sequence>
<evidence type="ECO:0008006" key="3">
    <source>
        <dbReference type="Google" id="ProtNLM"/>
    </source>
</evidence>
<protein>
    <recommendedName>
        <fullName evidence="3">DUF3352 domain-containing protein</fullName>
    </recommendedName>
</protein>
<proteinExistence type="predicted"/>
<dbReference type="Proteomes" id="UP000288279">
    <property type="component" value="Unassembled WGS sequence"/>
</dbReference>
<accession>A0A432ZNG2</accession>
<dbReference type="OrthoDB" id="5750169at2"/>
<organism evidence="1 2">
    <name type="scientific">Pseudidiomarina taiwanensis</name>
    <dbReference type="NCBI Taxonomy" id="337250"/>
    <lineage>
        <taxon>Bacteria</taxon>
        <taxon>Pseudomonadati</taxon>
        <taxon>Pseudomonadota</taxon>
        <taxon>Gammaproteobacteria</taxon>
        <taxon>Alteromonadales</taxon>
        <taxon>Idiomarinaceae</taxon>
        <taxon>Pseudidiomarina</taxon>
    </lineage>
</organism>
<gene>
    <name evidence="1" type="ORF">CWI83_02625</name>
</gene>